<keyword evidence="4" id="KW-1185">Reference proteome</keyword>
<dbReference type="WBParaSite" id="TCNE_0001771601-mRNA-1">
    <property type="protein sequence ID" value="TCNE_0001771601-mRNA-1"/>
    <property type="gene ID" value="TCNE_0001771601"/>
</dbReference>
<dbReference type="InterPro" id="IPR040815">
    <property type="entry name" value="Nas2_N"/>
</dbReference>
<accession>A0A183VAE5</accession>
<feature type="region of interest" description="Disordered" evidence="1">
    <location>
        <begin position="90"/>
        <end position="117"/>
    </location>
</feature>
<dbReference type="Gene3D" id="6.10.140.1710">
    <property type="match status" value="1"/>
</dbReference>
<feature type="compositionally biased region" description="Basic and acidic residues" evidence="1">
    <location>
        <begin position="90"/>
        <end position="111"/>
    </location>
</feature>
<reference evidence="5" key="1">
    <citation type="submission" date="2016-06" db="UniProtKB">
        <authorList>
            <consortium name="WormBaseParasite"/>
        </authorList>
    </citation>
    <scope>IDENTIFICATION</scope>
</reference>
<protein>
    <submittedName>
        <fullName evidence="5">Nas2_N domain-containing protein</fullName>
    </submittedName>
</protein>
<evidence type="ECO:0000259" key="2">
    <source>
        <dbReference type="Pfam" id="PF18265"/>
    </source>
</evidence>
<dbReference type="PANTHER" id="PTHR12651:SF1">
    <property type="entry name" value="26S PROTEASOME NON-ATPASE REGULATORY SUBUNIT 9"/>
    <property type="match status" value="1"/>
</dbReference>
<organism evidence="4 5">
    <name type="scientific">Toxocara canis</name>
    <name type="common">Canine roundworm</name>
    <dbReference type="NCBI Taxonomy" id="6265"/>
    <lineage>
        <taxon>Eukaryota</taxon>
        <taxon>Metazoa</taxon>
        <taxon>Ecdysozoa</taxon>
        <taxon>Nematoda</taxon>
        <taxon>Chromadorea</taxon>
        <taxon>Rhabditida</taxon>
        <taxon>Spirurina</taxon>
        <taxon>Ascaridomorpha</taxon>
        <taxon>Ascaridoidea</taxon>
        <taxon>Toxocaridae</taxon>
        <taxon>Toxocara</taxon>
    </lineage>
</organism>
<reference evidence="3 4" key="2">
    <citation type="submission" date="2018-11" db="EMBL/GenBank/DDBJ databases">
        <authorList>
            <consortium name="Pathogen Informatics"/>
        </authorList>
    </citation>
    <scope>NUCLEOTIDE SEQUENCE [LARGE SCALE GENOMIC DNA]</scope>
</reference>
<dbReference type="GO" id="GO:0070682">
    <property type="term" value="P:proteasome regulatory particle assembly"/>
    <property type="evidence" value="ECO:0007669"/>
    <property type="project" value="InterPro"/>
</dbReference>
<evidence type="ECO:0000256" key="1">
    <source>
        <dbReference type="SAM" id="MobiDB-lite"/>
    </source>
</evidence>
<dbReference type="AlphaFoldDB" id="A0A183VAE5"/>
<dbReference type="Pfam" id="PF18265">
    <property type="entry name" value="Nas2_N"/>
    <property type="match status" value="1"/>
</dbReference>
<evidence type="ECO:0000313" key="4">
    <source>
        <dbReference type="Proteomes" id="UP000050794"/>
    </source>
</evidence>
<feature type="domain" description="Nas2 N-terminal" evidence="2">
    <location>
        <begin position="7"/>
        <end position="88"/>
    </location>
</feature>
<proteinExistence type="predicted"/>
<dbReference type="GO" id="GO:0005634">
    <property type="term" value="C:nucleus"/>
    <property type="evidence" value="ECO:0007669"/>
    <property type="project" value="TreeGrafter"/>
</dbReference>
<sequence length="168" mass="19176">MATLEELKKLIAQRDIIDKQIAKQEQILKESFKNGVDMHSSLIDSEGFPLANVDVYSVRHARQAVICARDDRQKLTDRIEALMHELHAITKQERPSPKRECGSKRKEEGNGNDRAGSEWNFERVQAVMLDTETGLKDGDQILQFRSLHAATFNDTSRFRRVLQNSIGV</sequence>
<gene>
    <name evidence="3" type="ORF">TCNE_LOCUS17715</name>
</gene>
<evidence type="ECO:0000313" key="5">
    <source>
        <dbReference type="WBParaSite" id="TCNE_0001771601-mRNA-1"/>
    </source>
</evidence>
<evidence type="ECO:0000313" key="3">
    <source>
        <dbReference type="EMBL" id="VDM49036.1"/>
    </source>
</evidence>
<name>A0A183VAE5_TOXCA</name>
<dbReference type="GO" id="GO:0005737">
    <property type="term" value="C:cytoplasm"/>
    <property type="evidence" value="ECO:0007669"/>
    <property type="project" value="TreeGrafter"/>
</dbReference>
<dbReference type="Proteomes" id="UP000050794">
    <property type="component" value="Unassembled WGS sequence"/>
</dbReference>
<dbReference type="PANTHER" id="PTHR12651">
    <property type="entry name" value="26S PROTEASOME NON-ATPASE REGULATORY SUBUNIT 9"/>
    <property type="match status" value="1"/>
</dbReference>
<dbReference type="InterPro" id="IPR035269">
    <property type="entry name" value="PSMD9"/>
</dbReference>
<dbReference type="EMBL" id="UYWY01024713">
    <property type="protein sequence ID" value="VDM49036.1"/>
    <property type="molecule type" value="Genomic_DNA"/>
</dbReference>